<dbReference type="SMART" id="SM00257">
    <property type="entry name" value="LysM"/>
    <property type="match status" value="3"/>
</dbReference>
<feature type="region of interest" description="Disordered" evidence="7">
    <location>
        <begin position="73"/>
        <end position="101"/>
    </location>
</feature>
<dbReference type="PROSITE" id="PS51782">
    <property type="entry name" value="LYSM"/>
    <property type="match status" value="3"/>
</dbReference>
<dbReference type="Gene3D" id="3.10.350.10">
    <property type="entry name" value="LysM domain"/>
    <property type="match status" value="3"/>
</dbReference>
<gene>
    <name evidence="10" type="ORF">J2Z81_001684</name>
</gene>
<dbReference type="PANTHER" id="PTHR47053">
    <property type="entry name" value="MUREIN DD-ENDOPEPTIDASE MEPH-RELATED"/>
    <property type="match status" value="1"/>
</dbReference>
<keyword evidence="2" id="KW-0645">Protease</keyword>
<keyword evidence="4" id="KW-0677">Repeat</keyword>
<evidence type="ECO:0000313" key="11">
    <source>
        <dbReference type="Proteomes" id="UP001519294"/>
    </source>
</evidence>
<evidence type="ECO:0000259" key="9">
    <source>
        <dbReference type="PROSITE" id="PS51935"/>
    </source>
</evidence>
<feature type="compositionally biased region" description="Low complexity" evidence="7">
    <location>
        <begin position="146"/>
        <end position="173"/>
    </location>
</feature>
<feature type="domain" description="NlpC/P60" evidence="9">
    <location>
        <begin position="251"/>
        <end position="371"/>
    </location>
</feature>
<keyword evidence="3" id="KW-0732">Signal</keyword>
<evidence type="ECO:0000256" key="4">
    <source>
        <dbReference type="ARBA" id="ARBA00022737"/>
    </source>
</evidence>
<sequence length="371" mass="38877">MANKKMIMSVTATAAIAGGLVGADKAEAASYKVKSGDSLWKIAQQYNTSVSHLKKINNLSGSLIFPNQVIKTSKGSSSNGSSSNSSSSSSSSSGGNSSSGTYTVKRGDTLSGIAYKHNISLSKLMKWNNLNTTLIYPGNKLKVNKSGTSSSGSSASSGSNSSSSGNSGSTGSSKVYTVKSGDTLSKIASRYGVTVSKLKSWNNLNSHMIYVGDKLSINGKSSSGSSNNNNNGSNSSSGSSNQGSGTSSNADYNVNSLISKAKSLQNTPYVWGGTSPSGFDCSGFIYYTYNQSGKGMPRLSTSGYFNRSHYVNNPKPGDLVFFKNTYKAGISHMGIYLGGGDFIQAGSSGVKIANINNPYWSKHFDSYKRFY</sequence>
<dbReference type="Pfam" id="PF01476">
    <property type="entry name" value="LysM"/>
    <property type="match status" value="3"/>
</dbReference>
<name>A0ABS4S8B2_9BACI</name>
<feature type="domain" description="LysM" evidence="8">
    <location>
        <begin position="174"/>
        <end position="217"/>
    </location>
</feature>
<protein>
    <submittedName>
        <fullName evidence="10">Peptidoglycan endopeptidase LytE</fullName>
        <ecNumber evidence="10">3.4.-.-</ecNumber>
    </submittedName>
</protein>
<dbReference type="EMBL" id="JAGIKX010000013">
    <property type="protein sequence ID" value="MBP2257730.1"/>
    <property type="molecule type" value="Genomic_DNA"/>
</dbReference>
<dbReference type="Pfam" id="PF00877">
    <property type="entry name" value="NLPC_P60"/>
    <property type="match status" value="1"/>
</dbReference>
<reference evidence="10 11" key="1">
    <citation type="submission" date="2021-03" db="EMBL/GenBank/DDBJ databases">
        <title>Genomic Encyclopedia of Type Strains, Phase IV (KMG-IV): sequencing the most valuable type-strain genomes for metagenomic binning, comparative biology and taxonomic classification.</title>
        <authorList>
            <person name="Goeker M."/>
        </authorList>
    </citation>
    <scope>NUCLEOTIDE SEQUENCE [LARGE SCALE GENOMIC DNA]</scope>
    <source>
        <strain evidence="10 11">DSM 25790</strain>
    </source>
</reference>
<evidence type="ECO:0000256" key="2">
    <source>
        <dbReference type="ARBA" id="ARBA00022670"/>
    </source>
</evidence>
<dbReference type="InterPro" id="IPR038765">
    <property type="entry name" value="Papain-like_cys_pep_sf"/>
</dbReference>
<comment type="caution">
    <text evidence="10">The sequence shown here is derived from an EMBL/GenBank/DDBJ whole genome shotgun (WGS) entry which is preliminary data.</text>
</comment>
<dbReference type="CDD" id="cd00118">
    <property type="entry name" value="LysM"/>
    <property type="match status" value="3"/>
</dbReference>
<dbReference type="InterPro" id="IPR018392">
    <property type="entry name" value="LysM"/>
</dbReference>
<dbReference type="PANTHER" id="PTHR47053:SF1">
    <property type="entry name" value="MUREIN DD-ENDOPEPTIDASE MEPH-RELATED"/>
    <property type="match status" value="1"/>
</dbReference>
<feature type="compositionally biased region" description="Low complexity" evidence="7">
    <location>
        <begin position="75"/>
        <end position="100"/>
    </location>
</feature>
<organism evidence="10 11">
    <name type="scientific">Virgibacillus alimentarius</name>
    <dbReference type="NCBI Taxonomy" id="698769"/>
    <lineage>
        <taxon>Bacteria</taxon>
        <taxon>Bacillati</taxon>
        <taxon>Bacillota</taxon>
        <taxon>Bacilli</taxon>
        <taxon>Bacillales</taxon>
        <taxon>Bacillaceae</taxon>
        <taxon>Virgibacillus</taxon>
    </lineage>
</organism>
<evidence type="ECO:0000256" key="1">
    <source>
        <dbReference type="ARBA" id="ARBA00007074"/>
    </source>
</evidence>
<dbReference type="SUPFAM" id="SSF54106">
    <property type="entry name" value="LysM domain"/>
    <property type="match status" value="3"/>
</dbReference>
<accession>A0ABS4S8B2</accession>
<dbReference type="EC" id="3.4.-.-" evidence="10"/>
<dbReference type="Proteomes" id="UP001519294">
    <property type="component" value="Unassembled WGS sequence"/>
</dbReference>
<dbReference type="InterPro" id="IPR036779">
    <property type="entry name" value="LysM_dom_sf"/>
</dbReference>
<feature type="domain" description="LysM" evidence="8">
    <location>
        <begin position="100"/>
        <end position="143"/>
    </location>
</feature>
<dbReference type="InterPro" id="IPR000064">
    <property type="entry name" value="NLP_P60_dom"/>
</dbReference>
<comment type="similarity">
    <text evidence="1">Belongs to the peptidase C40 family.</text>
</comment>
<dbReference type="SUPFAM" id="SSF54001">
    <property type="entry name" value="Cysteine proteinases"/>
    <property type="match status" value="1"/>
</dbReference>
<dbReference type="InterPro" id="IPR051202">
    <property type="entry name" value="Peptidase_C40"/>
</dbReference>
<dbReference type="RefSeq" id="WP_319023831.1">
    <property type="nucleotide sequence ID" value="NZ_JAGIKX010000013.1"/>
</dbReference>
<keyword evidence="11" id="KW-1185">Reference proteome</keyword>
<evidence type="ECO:0000256" key="6">
    <source>
        <dbReference type="ARBA" id="ARBA00022807"/>
    </source>
</evidence>
<dbReference type="GO" id="GO:0016787">
    <property type="term" value="F:hydrolase activity"/>
    <property type="evidence" value="ECO:0007669"/>
    <property type="project" value="UniProtKB-KW"/>
</dbReference>
<keyword evidence="6" id="KW-0788">Thiol protease</keyword>
<proteinExistence type="inferred from homology"/>
<dbReference type="PROSITE" id="PS51935">
    <property type="entry name" value="NLPC_P60"/>
    <property type="match status" value="1"/>
</dbReference>
<feature type="region of interest" description="Disordered" evidence="7">
    <location>
        <begin position="141"/>
        <end position="175"/>
    </location>
</feature>
<evidence type="ECO:0000313" key="10">
    <source>
        <dbReference type="EMBL" id="MBP2257730.1"/>
    </source>
</evidence>
<dbReference type="Gene3D" id="3.90.1720.10">
    <property type="entry name" value="endopeptidase domain like (from Nostoc punctiforme)"/>
    <property type="match status" value="1"/>
</dbReference>
<evidence type="ECO:0000256" key="3">
    <source>
        <dbReference type="ARBA" id="ARBA00022729"/>
    </source>
</evidence>
<feature type="region of interest" description="Disordered" evidence="7">
    <location>
        <begin position="220"/>
        <end position="249"/>
    </location>
</feature>
<evidence type="ECO:0000259" key="8">
    <source>
        <dbReference type="PROSITE" id="PS51782"/>
    </source>
</evidence>
<evidence type="ECO:0000256" key="5">
    <source>
        <dbReference type="ARBA" id="ARBA00022801"/>
    </source>
</evidence>
<evidence type="ECO:0000256" key="7">
    <source>
        <dbReference type="SAM" id="MobiDB-lite"/>
    </source>
</evidence>
<feature type="domain" description="LysM" evidence="8">
    <location>
        <begin position="29"/>
        <end position="72"/>
    </location>
</feature>
<keyword evidence="5 10" id="KW-0378">Hydrolase</keyword>